<dbReference type="EMBL" id="CAFZ01000163">
    <property type="protein sequence ID" value="CCA72419.1"/>
    <property type="molecule type" value="Genomic_DNA"/>
</dbReference>
<dbReference type="Gene3D" id="3.40.50.880">
    <property type="match status" value="1"/>
</dbReference>
<feature type="region of interest" description="Disordered" evidence="1">
    <location>
        <begin position="291"/>
        <end position="313"/>
    </location>
</feature>
<accession>G4TM76</accession>
<dbReference type="OrthoDB" id="3482285at2759"/>
<dbReference type="InterPro" id="IPR029062">
    <property type="entry name" value="Class_I_gatase-like"/>
</dbReference>
<keyword evidence="2" id="KW-0732">Signal</keyword>
<evidence type="ECO:0000259" key="3">
    <source>
        <dbReference type="Pfam" id="PF06283"/>
    </source>
</evidence>
<dbReference type="HOGENOM" id="CLU_057383_0_0_1"/>
<dbReference type="SUPFAM" id="SSF52317">
    <property type="entry name" value="Class I glutamine amidotransferase-like"/>
    <property type="match status" value="1"/>
</dbReference>
<feature type="chain" id="PRO_5003469237" description="ThuA-like domain-containing protein" evidence="2">
    <location>
        <begin position="23"/>
        <end position="346"/>
    </location>
</feature>
<keyword evidence="5" id="KW-1185">Reference proteome</keyword>
<dbReference type="PANTHER" id="PTHR40469">
    <property type="entry name" value="SECRETED GLYCOSYL HYDROLASE"/>
    <property type="match status" value="1"/>
</dbReference>
<dbReference type="InParanoid" id="G4TM76"/>
<dbReference type="InterPro" id="IPR029010">
    <property type="entry name" value="ThuA-like"/>
</dbReference>
<dbReference type="eggNOG" id="ENOG502RZ2Z">
    <property type="taxonomic scope" value="Eukaryota"/>
</dbReference>
<evidence type="ECO:0000256" key="2">
    <source>
        <dbReference type="SAM" id="SignalP"/>
    </source>
</evidence>
<dbReference type="Proteomes" id="UP000007148">
    <property type="component" value="Unassembled WGS sequence"/>
</dbReference>
<proteinExistence type="predicted"/>
<evidence type="ECO:0000313" key="5">
    <source>
        <dbReference type="Proteomes" id="UP000007148"/>
    </source>
</evidence>
<organism evidence="4 5">
    <name type="scientific">Serendipita indica (strain DSM 11827)</name>
    <name type="common">Root endophyte fungus</name>
    <name type="synonym">Piriformospora indica</name>
    <dbReference type="NCBI Taxonomy" id="1109443"/>
    <lineage>
        <taxon>Eukaryota</taxon>
        <taxon>Fungi</taxon>
        <taxon>Dikarya</taxon>
        <taxon>Basidiomycota</taxon>
        <taxon>Agaricomycotina</taxon>
        <taxon>Agaricomycetes</taxon>
        <taxon>Sebacinales</taxon>
        <taxon>Serendipitaceae</taxon>
        <taxon>Serendipita</taxon>
    </lineage>
</organism>
<protein>
    <recommendedName>
        <fullName evidence="3">ThuA-like domain-containing protein</fullName>
    </recommendedName>
</protein>
<sequence length="346" mass="37230">MLSFVATAAAALALSPFLGASAMNVSNVLVYSATAGFRHDSIPTAVDSLSKLGSSYGINFVNTEDPTRFNDEYLSQFDALFFLHTTEEVLDSRGKAAFQRYLDNGGNFVGVHAAANCLLNFTTMERTLDDHLFADIRRVSVLADPVASLITGSQFAYHPDFTNATIVVLDANHPSTAPLPPQWRVRDEIYNFNHDPRDLGAVVVLTVDERSYHDDGDRSPGQGSPHPIAWYMEKLRGTNSTGLVGRSWYTALGHSNASWVDDMFMSHIMGGVSWVVASNTTRALNPSATVGSLGPEYTPPAQPPQTTATIDSHGGASSVFNHGIFGGLSAVGAASLFSALWVLHTF</sequence>
<dbReference type="AlphaFoldDB" id="G4TM76"/>
<evidence type="ECO:0000256" key="1">
    <source>
        <dbReference type="SAM" id="MobiDB-lite"/>
    </source>
</evidence>
<dbReference type="OMA" id="FTDEWYD"/>
<gene>
    <name evidence="4" type="ORF">PIIN_06354</name>
</gene>
<evidence type="ECO:0000313" key="4">
    <source>
        <dbReference type="EMBL" id="CCA72419.1"/>
    </source>
</evidence>
<feature type="signal peptide" evidence="2">
    <location>
        <begin position="1"/>
        <end position="22"/>
    </location>
</feature>
<reference evidence="4 5" key="1">
    <citation type="journal article" date="2011" name="PLoS Pathog.">
        <title>Endophytic Life Strategies Decoded by Genome and Transcriptome Analyses of the Mutualistic Root Symbiont Piriformospora indica.</title>
        <authorList>
            <person name="Zuccaro A."/>
            <person name="Lahrmann U."/>
            <person name="Guldener U."/>
            <person name="Langen G."/>
            <person name="Pfiffi S."/>
            <person name="Biedenkopf D."/>
            <person name="Wong P."/>
            <person name="Samans B."/>
            <person name="Grimm C."/>
            <person name="Basiewicz M."/>
            <person name="Murat C."/>
            <person name="Martin F."/>
            <person name="Kogel K.H."/>
        </authorList>
    </citation>
    <scope>NUCLEOTIDE SEQUENCE [LARGE SCALE GENOMIC DNA]</scope>
    <source>
        <strain evidence="4 5">DSM 11827</strain>
    </source>
</reference>
<name>G4TM76_SERID</name>
<comment type="caution">
    <text evidence="4">The sequence shown here is derived from an EMBL/GenBank/DDBJ whole genome shotgun (WGS) entry which is preliminary data.</text>
</comment>
<dbReference type="Pfam" id="PF06283">
    <property type="entry name" value="ThuA"/>
    <property type="match status" value="1"/>
</dbReference>
<dbReference type="PANTHER" id="PTHR40469:SF2">
    <property type="entry name" value="GALACTOSE-BINDING DOMAIN-LIKE SUPERFAMILY PROTEIN"/>
    <property type="match status" value="1"/>
</dbReference>
<feature type="domain" description="ThuA-like" evidence="3">
    <location>
        <begin position="27"/>
        <end position="275"/>
    </location>
</feature>